<dbReference type="EMBL" id="QEQD01000010">
    <property type="protein sequence ID" value="RDF00746.1"/>
    <property type="molecule type" value="Genomic_DNA"/>
</dbReference>
<accession>A0A369ZD99</accession>
<gene>
    <name evidence="3" type="ORF">DPV98_09250</name>
    <name evidence="2" type="ORF">E5Q53_08220</name>
</gene>
<reference evidence="3 4" key="1">
    <citation type="submission" date="2018-05" db="EMBL/GenBank/DDBJ databases">
        <title>Draft Genome Sequences for a Diverse set of 7 Haemophilus Species.</title>
        <authorList>
            <person name="Nichols M."/>
            <person name="Topaz N."/>
            <person name="Wang X."/>
            <person name="Wang X."/>
            <person name="Boxrud D."/>
        </authorList>
    </citation>
    <scope>NUCLEOTIDE SEQUENCE [LARGE SCALE GENOMIC DNA]</scope>
    <source>
        <strain evidence="3 4">C2010039593</strain>
    </source>
</reference>
<evidence type="ECO:0000313" key="5">
    <source>
        <dbReference type="Proteomes" id="UP000323974"/>
    </source>
</evidence>
<dbReference type="GeneID" id="78223072"/>
<feature type="transmembrane region" description="Helical" evidence="1">
    <location>
        <begin position="69"/>
        <end position="85"/>
    </location>
</feature>
<organism evidence="3 4">
    <name type="scientific">Haemophilus parahaemolyticus</name>
    <dbReference type="NCBI Taxonomy" id="735"/>
    <lineage>
        <taxon>Bacteria</taxon>
        <taxon>Pseudomonadati</taxon>
        <taxon>Pseudomonadota</taxon>
        <taxon>Gammaproteobacteria</taxon>
        <taxon>Pasteurellales</taxon>
        <taxon>Pasteurellaceae</taxon>
        <taxon>Haemophilus</taxon>
    </lineage>
</organism>
<dbReference type="InterPro" id="IPR025576">
    <property type="entry name" value="YwiC"/>
</dbReference>
<feature type="transmembrane region" description="Helical" evidence="1">
    <location>
        <begin position="172"/>
        <end position="189"/>
    </location>
</feature>
<feature type="transmembrane region" description="Helical" evidence="1">
    <location>
        <begin position="91"/>
        <end position="108"/>
    </location>
</feature>
<evidence type="ECO:0000313" key="4">
    <source>
        <dbReference type="Proteomes" id="UP000253999"/>
    </source>
</evidence>
<dbReference type="EMBL" id="CP038817">
    <property type="protein sequence ID" value="QEN11403.1"/>
    <property type="molecule type" value="Genomic_DNA"/>
</dbReference>
<proteinExistence type="predicted"/>
<dbReference type="RefSeq" id="WP_005705373.1">
    <property type="nucleotide sequence ID" value="NZ_CAUPAH010000005.1"/>
</dbReference>
<evidence type="ECO:0000313" key="2">
    <source>
        <dbReference type="EMBL" id="QEN11403.1"/>
    </source>
</evidence>
<keyword evidence="1" id="KW-0812">Transmembrane</keyword>
<dbReference type="Pfam" id="PF14256">
    <property type="entry name" value="YwiC"/>
    <property type="match status" value="1"/>
</dbReference>
<protein>
    <recommendedName>
        <fullName evidence="6">Sugar phosphate permease, required for N-linked glycosylation</fullName>
    </recommendedName>
</protein>
<evidence type="ECO:0000256" key="1">
    <source>
        <dbReference type="SAM" id="Phobius"/>
    </source>
</evidence>
<dbReference type="STRING" id="735.B0185_08420"/>
<feature type="transmembrane region" description="Helical" evidence="1">
    <location>
        <begin position="12"/>
        <end position="29"/>
    </location>
</feature>
<dbReference type="KEGG" id="hpaa:E5Q53_08220"/>
<feature type="transmembrane region" description="Helical" evidence="1">
    <location>
        <begin position="143"/>
        <end position="160"/>
    </location>
</feature>
<feature type="transmembrane region" description="Helical" evidence="1">
    <location>
        <begin position="35"/>
        <end position="57"/>
    </location>
</feature>
<reference evidence="2 5" key="2">
    <citation type="submission" date="2019-04" db="EMBL/GenBank/DDBJ databases">
        <title>Complete Genome and Methylome Analysis of Haemophilus haemolyticus NEB129.</title>
        <authorList>
            <person name="Fomenkov A."/>
            <person name="Roberts R.J."/>
            <person name="Anton B.P."/>
            <person name="Vincze T."/>
        </authorList>
    </citation>
    <scope>NUCLEOTIDE SEQUENCE [LARGE SCALE GENOMIC DNA]</scope>
    <source>
        <strain evidence="2 5">NEB129</strain>
    </source>
</reference>
<dbReference type="Proteomes" id="UP000253999">
    <property type="component" value="Unassembled WGS sequence"/>
</dbReference>
<evidence type="ECO:0008006" key="6">
    <source>
        <dbReference type="Google" id="ProtNLM"/>
    </source>
</evidence>
<feature type="transmembrane region" description="Helical" evidence="1">
    <location>
        <begin position="120"/>
        <end position="137"/>
    </location>
</feature>
<evidence type="ECO:0000313" key="3">
    <source>
        <dbReference type="EMBL" id="RDF00746.1"/>
    </source>
</evidence>
<sequence length="236" mass="27005">MLNEKPVISNQHGALAMAFLPYFYAVIQAKEYNWSLFLFGLAWLFLYLFSYPFFMLFSKKPTAKNKRWAVIYFILSLGFASPVLLSQPLVLLFALPLLPLGLVQFYFAKQRNERHLLNDIAGILTFGVVGMATYYLSMQAVDFVFLIHPTLFFIATTFYIKSLARERKKPLYAELSIGIHLGLSLIYLFTNENAIFTAYLFALARAIIVPTLGWNVKKVGMFEFLTIVIFLATLVC</sequence>
<keyword evidence="1" id="KW-1133">Transmembrane helix</keyword>
<feature type="transmembrane region" description="Helical" evidence="1">
    <location>
        <begin position="195"/>
        <end position="212"/>
    </location>
</feature>
<dbReference type="AlphaFoldDB" id="A0A369ZD99"/>
<name>A0A369ZD99_HAEPH</name>
<keyword evidence="1" id="KW-0472">Membrane</keyword>
<dbReference type="Proteomes" id="UP000323974">
    <property type="component" value="Chromosome"/>
</dbReference>